<gene>
    <name evidence="1" type="ORF">COU96_00870</name>
</gene>
<sequence length="50" mass="5717">SVNYSQLIPPFKTPISNVYLANMQMVYPWDRGINYAIEIGEKIADEIAKN</sequence>
<dbReference type="AlphaFoldDB" id="A0A2M8L5X6"/>
<accession>A0A2M8L5X6</accession>
<proteinExistence type="predicted"/>
<name>A0A2M8L5X6_9BACT</name>
<evidence type="ECO:0000313" key="2">
    <source>
        <dbReference type="Proteomes" id="UP000229500"/>
    </source>
</evidence>
<dbReference type="EMBL" id="PFEL01000041">
    <property type="protein sequence ID" value="PJE69229.1"/>
    <property type="molecule type" value="Genomic_DNA"/>
</dbReference>
<dbReference type="Proteomes" id="UP000229500">
    <property type="component" value="Unassembled WGS sequence"/>
</dbReference>
<comment type="caution">
    <text evidence="1">The sequence shown here is derived from an EMBL/GenBank/DDBJ whole genome shotgun (WGS) entry which is preliminary data.</text>
</comment>
<reference evidence="2" key="1">
    <citation type="submission" date="2017-09" db="EMBL/GenBank/DDBJ databases">
        <title>Depth-based differentiation of microbial function through sediment-hosted aquifers and enrichment of novel symbionts in the deep terrestrial subsurface.</title>
        <authorList>
            <person name="Probst A.J."/>
            <person name="Ladd B."/>
            <person name="Jarett J.K."/>
            <person name="Geller-Mcgrath D.E."/>
            <person name="Sieber C.M.K."/>
            <person name="Emerson J.B."/>
            <person name="Anantharaman K."/>
            <person name="Thomas B.C."/>
            <person name="Malmstrom R."/>
            <person name="Stieglmeier M."/>
            <person name="Klingl A."/>
            <person name="Woyke T."/>
            <person name="Ryan C.M."/>
            <person name="Banfield J.F."/>
        </authorList>
    </citation>
    <scope>NUCLEOTIDE SEQUENCE [LARGE SCALE GENOMIC DNA]</scope>
</reference>
<organism evidence="1 2">
    <name type="scientific">Candidatus Shapirobacteria bacterium CG10_big_fil_rev_8_21_14_0_10_38_14</name>
    <dbReference type="NCBI Taxonomy" id="1974483"/>
    <lineage>
        <taxon>Bacteria</taxon>
        <taxon>Candidatus Shapironibacteriota</taxon>
    </lineage>
</organism>
<feature type="non-terminal residue" evidence="1">
    <location>
        <position position="1"/>
    </location>
</feature>
<evidence type="ECO:0000313" key="1">
    <source>
        <dbReference type="EMBL" id="PJE69229.1"/>
    </source>
</evidence>
<protein>
    <submittedName>
        <fullName evidence="1">Oxidoreductase</fullName>
    </submittedName>
</protein>